<dbReference type="InterPro" id="IPR051158">
    <property type="entry name" value="Metallophosphoesterase_sf"/>
</dbReference>
<dbReference type="PANTHER" id="PTHR31302">
    <property type="entry name" value="TRANSMEMBRANE PROTEIN WITH METALLOPHOSPHOESTERASE DOMAIN-RELATED"/>
    <property type="match status" value="1"/>
</dbReference>
<gene>
    <name evidence="4" type="ORF">CfE428DRAFT_5759</name>
</gene>
<organism evidence="4 5">
    <name type="scientific">Chthoniobacter flavus Ellin428</name>
    <dbReference type="NCBI Taxonomy" id="497964"/>
    <lineage>
        <taxon>Bacteria</taxon>
        <taxon>Pseudomonadati</taxon>
        <taxon>Verrucomicrobiota</taxon>
        <taxon>Spartobacteria</taxon>
        <taxon>Chthoniobacterales</taxon>
        <taxon>Chthoniobacteraceae</taxon>
        <taxon>Chthoniobacter</taxon>
    </lineage>
</organism>
<dbReference type="InterPro" id="IPR016538">
    <property type="entry name" value="UCP008292"/>
</dbReference>
<dbReference type="GO" id="GO:0046872">
    <property type="term" value="F:metal ion binding"/>
    <property type="evidence" value="ECO:0007669"/>
    <property type="project" value="UniProtKB-KW"/>
</dbReference>
<dbReference type="GO" id="GO:0008758">
    <property type="term" value="F:UDP-2,3-diacylglucosamine hydrolase activity"/>
    <property type="evidence" value="ECO:0007669"/>
    <property type="project" value="TreeGrafter"/>
</dbReference>
<comment type="caution">
    <text evidence="4">The sequence shown here is derived from an EMBL/GenBank/DDBJ whole genome shotgun (WGS) entry which is preliminary data.</text>
</comment>
<dbReference type="InterPro" id="IPR004843">
    <property type="entry name" value="Calcineurin-like_PHP"/>
</dbReference>
<evidence type="ECO:0000313" key="5">
    <source>
        <dbReference type="Proteomes" id="UP000005824"/>
    </source>
</evidence>
<dbReference type="eggNOG" id="COG2129">
    <property type="taxonomic scope" value="Bacteria"/>
</dbReference>
<evidence type="ECO:0000313" key="4">
    <source>
        <dbReference type="EMBL" id="EDY16646.1"/>
    </source>
</evidence>
<dbReference type="EMBL" id="ABVL01000029">
    <property type="protein sequence ID" value="EDY16646.1"/>
    <property type="molecule type" value="Genomic_DNA"/>
</dbReference>
<dbReference type="AlphaFoldDB" id="B4DA19"/>
<dbReference type="PIRSF" id="PIRSF008292">
    <property type="entry name" value="UCP008292"/>
    <property type="match status" value="1"/>
</dbReference>
<feature type="domain" description="Calcineurin-like phosphoesterase" evidence="3">
    <location>
        <begin position="8"/>
        <end position="208"/>
    </location>
</feature>
<sequence length="259" mass="28315">MNTDSKPLRIAAVADLHCTRAGKGHFHPLFEEASRVADVLLLCGDLTDYGLPEEAQVLAHDIRNYVSIPVLAVLGNHDYESGKASEVVEVLSHVGVTVLDGECCEIGGVGFAGVCGFGGGFGRRMLNPWGEPLIKSFVQEAIDQAVRLERALGRIESPHRVVLLHYSPIRETVLGEDPEIFPFLGSTRLEGPLNRFNVQFVFHGHAHNGQPEAHTSTGVPVFNVSLPILKRVQPQQPWMRIVEITPNQTLEPALTDPVI</sequence>
<evidence type="ECO:0000256" key="1">
    <source>
        <dbReference type="ARBA" id="ARBA00022723"/>
    </source>
</evidence>
<dbReference type="PANTHER" id="PTHR31302:SF31">
    <property type="entry name" value="PHOSPHODIESTERASE YAEI"/>
    <property type="match status" value="1"/>
</dbReference>
<keyword evidence="2" id="KW-0378">Hydrolase</keyword>
<dbReference type="Proteomes" id="UP000005824">
    <property type="component" value="Unassembled WGS sequence"/>
</dbReference>
<dbReference type="GO" id="GO:0009245">
    <property type="term" value="P:lipid A biosynthetic process"/>
    <property type="evidence" value="ECO:0007669"/>
    <property type="project" value="TreeGrafter"/>
</dbReference>
<proteinExistence type="predicted"/>
<accession>B4DA19</accession>
<keyword evidence="1" id="KW-0479">Metal-binding</keyword>
<dbReference type="Pfam" id="PF00149">
    <property type="entry name" value="Metallophos"/>
    <property type="match status" value="1"/>
</dbReference>
<dbReference type="SUPFAM" id="SSF56300">
    <property type="entry name" value="Metallo-dependent phosphatases"/>
    <property type="match status" value="1"/>
</dbReference>
<dbReference type="Gene3D" id="3.60.21.10">
    <property type="match status" value="1"/>
</dbReference>
<name>B4DA19_9BACT</name>
<evidence type="ECO:0000256" key="2">
    <source>
        <dbReference type="ARBA" id="ARBA00022801"/>
    </source>
</evidence>
<reference evidence="4 5" key="1">
    <citation type="journal article" date="2011" name="J. Bacteriol.">
        <title>Genome sequence of Chthoniobacter flavus Ellin428, an aerobic heterotrophic soil bacterium.</title>
        <authorList>
            <person name="Kant R."/>
            <person name="van Passel M.W."/>
            <person name="Palva A."/>
            <person name="Lucas S."/>
            <person name="Lapidus A."/>
            <person name="Glavina Del Rio T."/>
            <person name="Dalin E."/>
            <person name="Tice H."/>
            <person name="Bruce D."/>
            <person name="Goodwin L."/>
            <person name="Pitluck S."/>
            <person name="Larimer F.W."/>
            <person name="Land M.L."/>
            <person name="Hauser L."/>
            <person name="Sangwan P."/>
            <person name="de Vos W.M."/>
            <person name="Janssen P.H."/>
            <person name="Smidt H."/>
        </authorList>
    </citation>
    <scope>NUCLEOTIDE SEQUENCE [LARGE SCALE GENOMIC DNA]</scope>
    <source>
        <strain evidence="4 5">Ellin428</strain>
    </source>
</reference>
<dbReference type="STRING" id="497964.CfE428DRAFT_5759"/>
<protein>
    <submittedName>
        <fullName evidence="4">Metallophosphoesterase</fullName>
    </submittedName>
</protein>
<keyword evidence="5" id="KW-1185">Reference proteome</keyword>
<dbReference type="InParanoid" id="B4DA19"/>
<evidence type="ECO:0000259" key="3">
    <source>
        <dbReference type="Pfam" id="PF00149"/>
    </source>
</evidence>
<dbReference type="GO" id="GO:0016020">
    <property type="term" value="C:membrane"/>
    <property type="evidence" value="ECO:0007669"/>
    <property type="project" value="GOC"/>
</dbReference>
<dbReference type="RefSeq" id="WP_006983080.1">
    <property type="nucleotide sequence ID" value="NZ_ABVL01000029.1"/>
</dbReference>
<dbReference type="InterPro" id="IPR029052">
    <property type="entry name" value="Metallo-depent_PP-like"/>
</dbReference>